<dbReference type="Proteomes" id="UP000246702">
    <property type="component" value="Unassembled WGS sequence"/>
</dbReference>
<feature type="compositionally biased region" description="Basic and acidic residues" evidence="1">
    <location>
        <begin position="109"/>
        <end position="119"/>
    </location>
</feature>
<evidence type="ECO:0008006" key="4">
    <source>
        <dbReference type="Google" id="ProtNLM"/>
    </source>
</evidence>
<dbReference type="EMBL" id="MSFK01000028">
    <property type="protein sequence ID" value="PWY76128.1"/>
    <property type="molecule type" value="Genomic_DNA"/>
</dbReference>
<comment type="caution">
    <text evidence="2">The sequence shown here is derived from an EMBL/GenBank/DDBJ whole genome shotgun (WGS) entry which is preliminary data.</text>
</comment>
<feature type="region of interest" description="Disordered" evidence="1">
    <location>
        <begin position="109"/>
        <end position="141"/>
    </location>
</feature>
<proteinExistence type="predicted"/>
<name>A0A317VTF8_9EURO</name>
<dbReference type="OrthoDB" id="4411232at2759"/>
<sequence>MTDLSWPPLMGNTLIFNLTAGGQGGTLFNEKNVEYPVKKIQVWGTVGTIHGIRITWRSDAPKQKTIGNVQAEGAEMVSLELADKERFTSFVIRTSKWVRRITAETDKGQMLEIGSKKEEEGEEGGEGESGGEQEEEEEDEFEMAVGSGFLAGFKGSADSNQILKLQALFIEPYVVKRTDYEPKGREEGSYFSAVRTDARVTRIDFWAGTWGKHFVVKRMGLTWENGESTTFGNTDDNQQHRSITFDVKNDERVAKLAFRQGWRLDQVWLKTTKGNEVLAGGFEGGIPPLLSVGNGVLLGFEGTVAPDLVKIAPVYALD</sequence>
<dbReference type="InterPro" id="IPR036404">
    <property type="entry name" value="Jacalin-like_lectin_dom_sf"/>
</dbReference>
<dbReference type="RefSeq" id="XP_025464125.1">
    <property type="nucleotide sequence ID" value="XM_025616491.1"/>
</dbReference>
<gene>
    <name evidence="2" type="ORF">BO94DRAFT_605431</name>
</gene>
<keyword evidence="3" id="KW-1185">Reference proteome</keyword>
<evidence type="ECO:0000313" key="2">
    <source>
        <dbReference type="EMBL" id="PWY76128.1"/>
    </source>
</evidence>
<accession>A0A317VTF8</accession>
<organism evidence="2 3">
    <name type="scientific">Aspergillus sclerotioniger CBS 115572</name>
    <dbReference type="NCBI Taxonomy" id="1450535"/>
    <lineage>
        <taxon>Eukaryota</taxon>
        <taxon>Fungi</taxon>
        <taxon>Dikarya</taxon>
        <taxon>Ascomycota</taxon>
        <taxon>Pezizomycotina</taxon>
        <taxon>Eurotiomycetes</taxon>
        <taxon>Eurotiomycetidae</taxon>
        <taxon>Eurotiales</taxon>
        <taxon>Aspergillaceae</taxon>
        <taxon>Aspergillus</taxon>
        <taxon>Aspergillus subgen. Circumdati</taxon>
    </lineage>
</organism>
<dbReference type="SUPFAM" id="SSF51101">
    <property type="entry name" value="Mannose-binding lectins"/>
    <property type="match status" value="2"/>
</dbReference>
<protein>
    <recommendedName>
        <fullName evidence="4">Jacalin-type lectin domain-containing protein</fullName>
    </recommendedName>
</protein>
<dbReference type="AlphaFoldDB" id="A0A317VTF8"/>
<dbReference type="Gene3D" id="2.100.10.30">
    <property type="entry name" value="Jacalin-like lectin domain"/>
    <property type="match status" value="2"/>
</dbReference>
<evidence type="ECO:0000256" key="1">
    <source>
        <dbReference type="SAM" id="MobiDB-lite"/>
    </source>
</evidence>
<dbReference type="GeneID" id="37118634"/>
<evidence type="ECO:0000313" key="3">
    <source>
        <dbReference type="Proteomes" id="UP000246702"/>
    </source>
</evidence>
<feature type="compositionally biased region" description="Acidic residues" evidence="1">
    <location>
        <begin position="120"/>
        <end position="141"/>
    </location>
</feature>
<reference evidence="2 3" key="1">
    <citation type="submission" date="2016-12" db="EMBL/GenBank/DDBJ databases">
        <title>The genomes of Aspergillus section Nigri reveals drivers in fungal speciation.</title>
        <authorList>
            <consortium name="DOE Joint Genome Institute"/>
            <person name="Vesth T.C."/>
            <person name="Nybo J."/>
            <person name="Theobald S."/>
            <person name="Brandl J."/>
            <person name="Frisvad J.C."/>
            <person name="Nielsen K.F."/>
            <person name="Lyhne E.K."/>
            <person name="Kogle M.E."/>
            <person name="Kuo A."/>
            <person name="Riley R."/>
            <person name="Clum A."/>
            <person name="Nolan M."/>
            <person name="Lipzen A."/>
            <person name="Salamov A."/>
            <person name="Henrissat B."/>
            <person name="Wiebenga A."/>
            <person name="De Vries R.P."/>
            <person name="Grigoriev I.V."/>
            <person name="Mortensen U.H."/>
            <person name="Andersen M.R."/>
            <person name="Baker S.E."/>
        </authorList>
    </citation>
    <scope>NUCLEOTIDE SEQUENCE [LARGE SCALE GENOMIC DNA]</scope>
    <source>
        <strain evidence="2 3">CBS 115572</strain>
    </source>
</reference>
<dbReference type="STRING" id="1450535.A0A317VTF8"/>